<feature type="region of interest" description="Disordered" evidence="2">
    <location>
        <begin position="1"/>
        <end position="127"/>
    </location>
</feature>
<dbReference type="PANTHER" id="PTHR15726">
    <property type="entry name" value="RAB11-FAMILY INTERACTING PROTEIN"/>
    <property type="match status" value="1"/>
</dbReference>
<reference evidence="5" key="1">
    <citation type="submission" date="2025-08" db="UniProtKB">
        <authorList>
            <consortium name="RefSeq"/>
        </authorList>
    </citation>
    <scope>IDENTIFICATION</scope>
    <source>
        <tissue evidence="5">Testes</tissue>
    </source>
</reference>
<feature type="domain" description="Rab11-FIP3/4" evidence="3">
    <location>
        <begin position="234"/>
        <end position="363"/>
    </location>
</feature>
<gene>
    <name evidence="5" type="primary">LOC102804090</name>
</gene>
<accession>A0ABM0MAS2</accession>
<feature type="compositionally biased region" description="Acidic residues" evidence="2">
    <location>
        <begin position="84"/>
        <end position="107"/>
    </location>
</feature>
<keyword evidence="1" id="KW-0175">Coiled coil</keyword>
<dbReference type="Proteomes" id="UP000694865">
    <property type="component" value="Unplaced"/>
</dbReference>
<evidence type="ECO:0000256" key="2">
    <source>
        <dbReference type="SAM" id="MobiDB-lite"/>
    </source>
</evidence>
<dbReference type="PANTHER" id="PTHR15726:SF7">
    <property type="entry name" value="NUCLEAR FALLOUT, ISOFORM J"/>
    <property type="match status" value="1"/>
</dbReference>
<proteinExistence type="predicted"/>
<evidence type="ECO:0000259" key="3">
    <source>
        <dbReference type="Pfam" id="PF25450"/>
    </source>
</evidence>
<dbReference type="GeneID" id="102804090"/>
<sequence>MDDDDSSQTYETSESTYNEYDEMNDDSVMTDATDEDAITLLTTDDTDSALTPSPTSSTMNTLTYTRKKPRNDHPLILTVRSSSDDEEQFVDYGEGDDMDGDDSDTDIPDYLSDSNRQTPTTPTPMQTLSLSFDNRKTITQKRDVWGRVRQLSCSKCKARLYVGPVRRLTTREIASHLYKNSVSANNSKHNSLEDIYGETAASDGDVTDLNDKVTKLQSQVNCLQAYKASKDDLHSKLKNENAFLNEKIRFYEEQLNDTERKSQETVDRERRKNRETMDLLRMEFTNIDTDIKEFTQSFIQVISALEEEVSKLKTDQPRLKSDIDRLNEDNQRLHVEILDKDADVQRISHEYKRYQEQWRTERRAMREDIESNATVVVEMSKELEDLRRYKAEHERIGRFRALDMPSRCAEMESEIKSLKQVGDFLNEAQMFRKLNFWYIEYTACV</sequence>
<evidence type="ECO:0000313" key="4">
    <source>
        <dbReference type="Proteomes" id="UP000694865"/>
    </source>
</evidence>
<dbReference type="InterPro" id="IPR051977">
    <property type="entry name" value="Rab11-interacting_regulator"/>
</dbReference>
<evidence type="ECO:0000256" key="1">
    <source>
        <dbReference type="SAM" id="Coils"/>
    </source>
</evidence>
<keyword evidence="4" id="KW-1185">Reference proteome</keyword>
<feature type="coiled-coil region" evidence="1">
    <location>
        <begin position="234"/>
        <end position="268"/>
    </location>
</feature>
<protein>
    <submittedName>
        <fullName evidence="5">Rab11 family-interacting protein 4-like</fullName>
    </submittedName>
</protein>
<name>A0ABM0MAS2_SACKO</name>
<organism evidence="4 5">
    <name type="scientific">Saccoglossus kowalevskii</name>
    <name type="common">Acorn worm</name>
    <dbReference type="NCBI Taxonomy" id="10224"/>
    <lineage>
        <taxon>Eukaryota</taxon>
        <taxon>Metazoa</taxon>
        <taxon>Hemichordata</taxon>
        <taxon>Enteropneusta</taxon>
        <taxon>Harrimaniidae</taxon>
        <taxon>Saccoglossus</taxon>
    </lineage>
</organism>
<dbReference type="InterPro" id="IPR057316">
    <property type="entry name" value="Rab11-FIP3/4_dom"/>
</dbReference>
<dbReference type="RefSeq" id="XP_006817113.1">
    <property type="nucleotide sequence ID" value="XM_006817050.1"/>
</dbReference>
<evidence type="ECO:0000313" key="5">
    <source>
        <dbReference type="RefSeq" id="XP_006817113.1"/>
    </source>
</evidence>
<feature type="compositionally biased region" description="Low complexity" evidence="2">
    <location>
        <begin position="7"/>
        <end position="18"/>
    </location>
</feature>
<feature type="compositionally biased region" description="Low complexity" evidence="2">
    <location>
        <begin position="38"/>
        <end position="58"/>
    </location>
</feature>
<dbReference type="Pfam" id="PF25450">
    <property type="entry name" value="Rab11-FIP3"/>
    <property type="match status" value="1"/>
</dbReference>